<keyword evidence="2 3" id="KW-0143">Chaperone</keyword>
<evidence type="ECO:0000256" key="1">
    <source>
        <dbReference type="ARBA" id="ARBA00022988"/>
    </source>
</evidence>
<keyword evidence="3" id="KW-0963">Cytoplasm</keyword>
<dbReference type="Proteomes" id="UP000197153">
    <property type="component" value="Chromosome 3"/>
</dbReference>
<keyword evidence="1 3" id="KW-0996">Nickel insertion</keyword>
<sequence>MVTPTVMGMITTMDTTITTTGTAMAEAVADAAGVYRLMTWLTASFPVGAFSYSHGLEWGVEDGTIRTVEALVAWVDDLLTLGSGWNDAVLAAAAWRASAANNWTGLAEVAELAAALTPTAERRLESLSQGRAFAAAIASAWPCAAVDRLKAMGGDLAYPVAVGAVAAGHGLGLPATLLGYLHGFVGNLVSAALRLVPLGQTDGQRALARAEPLVLATAARAALSTLDDLGGAAWVADIASMNHETQYTRLFRS</sequence>
<dbReference type="AlphaFoldDB" id="A0A248JYF3"/>
<comment type="subunit">
    <text evidence="3">UreD, UreF and UreG form a complex that acts as a GTP-hydrolysis-dependent molecular chaperone, activating the urease apoprotein by helping to assemble the nickel containing metallocenter of UreC. The UreE protein probably delivers the nickel.</text>
</comment>
<dbReference type="GO" id="GO:0005737">
    <property type="term" value="C:cytoplasm"/>
    <property type="evidence" value="ECO:0007669"/>
    <property type="project" value="UniProtKB-SubCell"/>
</dbReference>
<dbReference type="PANTHER" id="PTHR33620:SF1">
    <property type="entry name" value="UREASE ACCESSORY PROTEIN F"/>
    <property type="match status" value="1"/>
</dbReference>
<evidence type="ECO:0000256" key="3">
    <source>
        <dbReference type="HAMAP-Rule" id="MF_01385"/>
    </source>
</evidence>
<dbReference type="PANTHER" id="PTHR33620">
    <property type="entry name" value="UREASE ACCESSORY PROTEIN F"/>
    <property type="match status" value="1"/>
</dbReference>
<reference evidence="4 5" key="1">
    <citation type="submission" date="2017-06" db="EMBL/GenBank/DDBJ databases">
        <title>Complete genome sequence of Nitrospirillum amazonense strain CBAmC, an endophytic nitrogen-fixing and plant growth-promoting bacterium, isolated from sugarcane.</title>
        <authorList>
            <person name="Schwab S."/>
            <person name="dos Santos Teixeira K.R."/>
            <person name="Simoes Araujo J.L."/>
            <person name="Soares Vidal M."/>
            <person name="Borges de Freitas H.R."/>
            <person name="Rivello Crivelaro A.L."/>
            <person name="Bueno de Camargo Nunes A."/>
            <person name="dos Santos C.M."/>
            <person name="Palmeira da Silva Rosa D."/>
            <person name="da Silva Padilha D."/>
            <person name="da Silva E."/>
            <person name="Araujo Terra L."/>
            <person name="Soares Mendes V."/>
            <person name="Farinelli L."/>
            <person name="Magalhaes Cruz L."/>
            <person name="Baldani J.I."/>
        </authorList>
    </citation>
    <scope>NUCLEOTIDE SEQUENCE [LARGE SCALE GENOMIC DNA]</scope>
    <source>
        <strain evidence="4 5">CBAmC</strain>
    </source>
</reference>
<dbReference type="PIRSF" id="PIRSF009467">
    <property type="entry name" value="Ureas_acces_UreF"/>
    <property type="match status" value="1"/>
</dbReference>
<keyword evidence="5" id="KW-1185">Reference proteome</keyword>
<protein>
    <recommendedName>
        <fullName evidence="3">Urease accessory protein UreF</fullName>
    </recommendedName>
</protein>
<evidence type="ECO:0000313" key="4">
    <source>
        <dbReference type="EMBL" id="ASG23743.1"/>
    </source>
</evidence>
<comment type="function">
    <text evidence="3">Required for maturation of urease via the functional incorporation of the urease nickel metallocenter.</text>
</comment>
<dbReference type="Gene3D" id="1.10.4190.10">
    <property type="entry name" value="Urease accessory protein UreF"/>
    <property type="match status" value="1"/>
</dbReference>
<dbReference type="InterPro" id="IPR038277">
    <property type="entry name" value="UreF_sf"/>
</dbReference>
<dbReference type="HAMAP" id="MF_01385">
    <property type="entry name" value="UreF"/>
    <property type="match status" value="1"/>
</dbReference>
<accession>A0A248JYF3</accession>
<comment type="subcellular location">
    <subcellularLocation>
        <location evidence="3">Cytoplasm</location>
    </subcellularLocation>
</comment>
<comment type="similarity">
    <text evidence="3">Belongs to the UreF family.</text>
</comment>
<gene>
    <name evidence="3" type="primary">ureF</name>
    <name evidence="4" type="ORF">Y958_22450</name>
</gene>
<evidence type="ECO:0000256" key="2">
    <source>
        <dbReference type="ARBA" id="ARBA00023186"/>
    </source>
</evidence>
<name>A0A248JYF3_9PROT</name>
<dbReference type="KEGG" id="nao:Y958_22450"/>
<dbReference type="EMBL" id="CP022112">
    <property type="protein sequence ID" value="ASG23743.1"/>
    <property type="molecule type" value="Genomic_DNA"/>
</dbReference>
<proteinExistence type="inferred from homology"/>
<evidence type="ECO:0000313" key="5">
    <source>
        <dbReference type="Proteomes" id="UP000197153"/>
    </source>
</evidence>
<organism evidence="4 5">
    <name type="scientific">Nitrospirillum viridazoti CBAmc</name>
    <dbReference type="NCBI Taxonomy" id="1441467"/>
    <lineage>
        <taxon>Bacteria</taxon>
        <taxon>Pseudomonadati</taxon>
        <taxon>Pseudomonadota</taxon>
        <taxon>Alphaproteobacteria</taxon>
        <taxon>Rhodospirillales</taxon>
        <taxon>Azospirillaceae</taxon>
        <taxon>Nitrospirillum</taxon>
        <taxon>Nitrospirillum viridazoti</taxon>
    </lineage>
</organism>
<dbReference type="InterPro" id="IPR002639">
    <property type="entry name" value="UreF"/>
</dbReference>
<dbReference type="GO" id="GO:0016151">
    <property type="term" value="F:nickel cation binding"/>
    <property type="evidence" value="ECO:0007669"/>
    <property type="project" value="UniProtKB-UniRule"/>
</dbReference>
<dbReference type="Pfam" id="PF01730">
    <property type="entry name" value="UreF"/>
    <property type="match status" value="1"/>
</dbReference>